<evidence type="ECO:0000313" key="1">
    <source>
        <dbReference type="EMBL" id="KNZ45181.1"/>
    </source>
</evidence>
<proteinExistence type="predicted"/>
<organism evidence="1 2">
    <name type="scientific">Puccinia sorghi</name>
    <dbReference type="NCBI Taxonomy" id="27349"/>
    <lineage>
        <taxon>Eukaryota</taxon>
        <taxon>Fungi</taxon>
        <taxon>Dikarya</taxon>
        <taxon>Basidiomycota</taxon>
        <taxon>Pucciniomycotina</taxon>
        <taxon>Pucciniomycetes</taxon>
        <taxon>Pucciniales</taxon>
        <taxon>Pucciniaceae</taxon>
        <taxon>Puccinia</taxon>
    </lineage>
</organism>
<sequence>MPNMPIPQATARLNTFDPTLAPCETQQVLSGEEQDLLAAEFKLKQSKMTSKTISAIVNTIKARDILKSDGSNFGQWNRTLQEIGWSNLTGPEFFFTMCYNLTFEKIRCCFFGFAQMNLWYKFMLFKIDPNSLADGVDLTLKDLYEIKAFNVPSIMVSDAGFKADFEQHVELDLQRCGNPVFSSTS</sequence>
<evidence type="ECO:0000313" key="2">
    <source>
        <dbReference type="Proteomes" id="UP000037035"/>
    </source>
</evidence>
<protein>
    <submittedName>
        <fullName evidence="1">Uncharacterized protein</fullName>
    </submittedName>
</protein>
<dbReference type="VEuPathDB" id="FungiDB:VP01_8409g1"/>
<dbReference type="Proteomes" id="UP000037035">
    <property type="component" value="Unassembled WGS sequence"/>
</dbReference>
<gene>
    <name evidence="1" type="ORF">VP01_8409g1</name>
</gene>
<dbReference type="AlphaFoldDB" id="A0A0L6U9J1"/>
<name>A0A0L6U9J1_9BASI</name>
<reference evidence="1 2" key="1">
    <citation type="submission" date="2015-08" db="EMBL/GenBank/DDBJ databases">
        <title>Next Generation Sequencing and Analysis of the Genome of Puccinia sorghi L Schw, the Causal Agent of Maize Common Rust.</title>
        <authorList>
            <person name="Rochi L."/>
            <person name="Burguener G."/>
            <person name="Darino M."/>
            <person name="Turjanski A."/>
            <person name="Kreff E."/>
            <person name="Dieguez M.J."/>
            <person name="Sacco F."/>
        </authorList>
    </citation>
    <scope>NUCLEOTIDE SEQUENCE [LARGE SCALE GENOMIC DNA]</scope>
    <source>
        <strain evidence="1 2">RO10H11247</strain>
    </source>
</reference>
<dbReference type="EMBL" id="LAVV01013948">
    <property type="protein sequence ID" value="KNZ45181.1"/>
    <property type="molecule type" value="Genomic_DNA"/>
</dbReference>
<dbReference type="OrthoDB" id="2517224at2759"/>
<accession>A0A0L6U9J1</accession>
<comment type="caution">
    <text evidence="1">The sequence shown here is derived from an EMBL/GenBank/DDBJ whole genome shotgun (WGS) entry which is preliminary data.</text>
</comment>
<keyword evidence="2" id="KW-1185">Reference proteome</keyword>